<accession>A0A414Q0A5</accession>
<dbReference type="AlphaFoldDB" id="A0A414Q0A5"/>
<dbReference type="Gene3D" id="3.40.50.10490">
    <property type="entry name" value="Glucose-6-phosphate isomerase like protein, domain 1"/>
    <property type="match status" value="1"/>
</dbReference>
<sequence>MLDIDYIVKKHRLNSLEKDILTSIQEKILKQEKISIREVAKINYTSTSVIYNCIKKIGFNSFTDLIFYIKNSKTEVDIDDDLTLPIKILTSNPDSLIMFLSVGIANNITSYMNERITLIGRRSIANTHLQLLNKNLTNDTVLIVVSESGETDSLLDMIKEANSNNIPIISFVGKNNSSIAKLSTFSFEIEKGIFFAEVINSFEKLLSKI</sequence>
<dbReference type="PANTHER" id="PTHR30514">
    <property type="entry name" value="GLUCOKINASE"/>
    <property type="match status" value="1"/>
</dbReference>
<dbReference type="InterPro" id="IPR036388">
    <property type="entry name" value="WH-like_DNA-bd_sf"/>
</dbReference>
<protein>
    <submittedName>
        <fullName evidence="2">MurR/RpiR family transcriptional regulator</fullName>
    </submittedName>
</protein>
<dbReference type="RefSeq" id="WP_118233968.1">
    <property type="nucleotide sequence ID" value="NZ_QRHL01000002.1"/>
</dbReference>
<dbReference type="PROSITE" id="PS51464">
    <property type="entry name" value="SIS"/>
    <property type="match status" value="1"/>
</dbReference>
<evidence type="ECO:0000313" key="3">
    <source>
        <dbReference type="Proteomes" id="UP000284676"/>
    </source>
</evidence>
<dbReference type="Gene3D" id="1.10.10.10">
    <property type="entry name" value="Winged helix-like DNA-binding domain superfamily/Winged helix DNA-binding domain"/>
    <property type="match status" value="1"/>
</dbReference>
<dbReference type="GO" id="GO:1901135">
    <property type="term" value="P:carbohydrate derivative metabolic process"/>
    <property type="evidence" value="ECO:0007669"/>
    <property type="project" value="InterPro"/>
</dbReference>
<comment type="caution">
    <text evidence="2">The sequence shown here is derived from an EMBL/GenBank/DDBJ whole genome shotgun (WGS) entry which is preliminary data.</text>
</comment>
<evidence type="ECO:0000313" key="2">
    <source>
        <dbReference type="EMBL" id="RHF74244.1"/>
    </source>
</evidence>
<evidence type="ECO:0000259" key="1">
    <source>
        <dbReference type="PROSITE" id="PS51464"/>
    </source>
</evidence>
<dbReference type="EMBL" id="QRHL01000002">
    <property type="protein sequence ID" value="RHF74244.1"/>
    <property type="molecule type" value="Genomic_DNA"/>
</dbReference>
<feature type="domain" description="SIS" evidence="1">
    <location>
        <begin position="86"/>
        <end position="209"/>
    </location>
</feature>
<gene>
    <name evidence="2" type="ORF">DW663_01905</name>
</gene>
<dbReference type="Proteomes" id="UP000284676">
    <property type="component" value="Unassembled WGS sequence"/>
</dbReference>
<dbReference type="SUPFAM" id="SSF46689">
    <property type="entry name" value="Homeodomain-like"/>
    <property type="match status" value="1"/>
</dbReference>
<dbReference type="GO" id="GO:0003700">
    <property type="term" value="F:DNA-binding transcription factor activity"/>
    <property type="evidence" value="ECO:0007669"/>
    <property type="project" value="InterPro"/>
</dbReference>
<reference evidence="2 3" key="1">
    <citation type="submission" date="2018-08" db="EMBL/GenBank/DDBJ databases">
        <title>A genome reference for cultivated species of the human gut microbiota.</title>
        <authorList>
            <person name="Zou Y."/>
            <person name="Xue W."/>
            <person name="Luo G."/>
        </authorList>
    </citation>
    <scope>NUCLEOTIDE SEQUENCE [LARGE SCALE GENOMIC DNA]</scope>
    <source>
        <strain evidence="2 3">AM25-1</strain>
    </source>
</reference>
<dbReference type="InterPro" id="IPR009057">
    <property type="entry name" value="Homeodomain-like_sf"/>
</dbReference>
<organism evidence="2 3">
    <name type="scientific">Fusobacterium mortiferum</name>
    <dbReference type="NCBI Taxonomy" id="850"/>
    <lineage>
        <taxon>Bacteria</taxon>
        <taxon>Fusobacteriati</taxon>
        <taxon>Fusobacteriota</taxon>
        <taxon>Fusobacteriia</taxon>
        <taxon>Fusobacteriales</taxon>
        <taxon>Fusobacteriaceae</taxon>
        <taxon>Fusobacterium</taxon>
    </lineage>
</organism>
<dbReference type="InterPro" id="IPR001347">
    <property type="entry name" value="SIS_dom"/>
</dbReference>
<proteinExistence type="predicted"/>
<dbReference type="GO" id="GO:0097367">
    <property type="term" value="F:carbohydrate derivative binding"/>
    <property type="evidence" value="ECO:0007669"/>
    <property type="project" value="InterPro"/>
</dbReference>
<dbReference type="InterPro" id="IPR046348">
    <property type="entry name" value="SIS_dom_sf"/>
</dbReference>
<dbReference type="PANTHER" id="PTHR30514:SF21">
    <property type="entry name" value="RPIR-FAMILY TRANSCRIPTIONAL REGULATOR"/>
    <property type="match status" value="1"/>
</dbReference>
<dbReference type="Pfam" id="PF01380">
    <property type="entry name" value="SIS"/>
    <property type="match status" value="1"/>
</dbReference>
<name>A0A414Q0A5_FUSMR</name>
<dbReference type="SUPFAM" id="SSF53697">
    <property type="entry name" value="SIS domain"/>
    <property type="match status" value="1"/>
</dbReference>
<dbReference type="GO" id="GO:0003677">
    <property type="term" value="F:DNA binding"/>
    <property type="evidence" value="ECO:0007669"/>
    <property type="project" value="InterPro"/>
</dbReference>
<dbReference type="InterPro" id="IPR047640">
    <property type="entry name" value="RpiR-like"/>
</dbReference>